<organism evidence="1 2">
    <name type="scientific">Eleutherodactylus coqui</name>
    <name type="common">Puerto Rican coqui</name>
    <dbReference type="NCBI Taxonomy" id="57060"/>
    <lineage>
        <taxon>Eukaryota</taxon>
        <taxon>Metazoa</taxon>
        <taxon>Chordata</taxon>
        <taxon>Craniata</taxon>
        <taxon>Vertebrata</taxon>
        <taxon>Euteleostomi</taxon>
        <taxon>Amphibia</taxon>
        <taxon>Batrachia</taxon>
        <taxon>Anura</taxon>
        <taxon>Neobatrachia</taxon>
        <taxon>Hyloidea</taxon>
        <taxon>Eleutherodactylidae</taxon>
        <taxon>Eleutherodactylinae</taxon>
        <taxon>Eleutherodactylus</taxon>
        <taxon>Eleutherodactylus</taxon>
    </lineage>
</organism>
<comment type="caution">
    <text evidence="1">The sequence shown here is derived from an EMBL/GenBank/DDBJ whole genome shotgun (WGS) entry which is preliminary data.</text>
</comment>
<accession>A0A8J6FQB5</accession>
<sequence length="101" mass="11293">MFNQSVISCSSASYGIRMPGADSRLQHQHFMQLTHCQSLEGECSFPSHVCRNIACTYTALALCFQHRWSLNYLSSIPMHCETNGMQHPVQASCVVSHPLCC</sequence>
<protein>
    <submittedName>
        <fullName evidence="1">Uncharacterized protein</fullName>
    </submittedName>
</protein>
<gene>
    <name evidence="1" type="ORF">GDO78_000843</name>
</gene>
<dbReference type="Proteomes" id="UP000770717">
    <property type="component" value="Unassembled WGS sequence"/>
</dbReference>
<keyword evidence="2" id="KW-1185">Reference proteome</keyword>
<proteinExistence type="predicted"/>
<name>A0A8J6FQB5_ELECQ</name>
<evidence type="ECO:0000313" key="1">
    <source>
        <dbReference type="EMBL" id="KAG9492563.1"/>
    </source>
</evidence>
<reference evidence="1" key="1">
    <citation type="thesis" date="2020" institute="ProQuest LLC" country="789 East Eisenhower Parkway, Ann Arbor, MI, USA">
        <title>Comparative Genomics and Chromosome Evolution.</title>
        <authorList>
            <person name="Mudd A.B."/>
        </authorList>
    </citation>
    <scope>NUCLEOTIDE SEQUENCE</scope>
    <source>
        <strain evidence="1">HN-11 Male</strain>
        <tissue evidence="1">Kidney and liver</tissue>
    </source>
</reference>
<dbReference type="EMBL" id="WNTK01000001">
    <property type="protein sequence ID" value="KAG9492563.1"/>
    <property type="molecule type" value="Genomic_DNA"/>
</dbReference>
<dbReference type="AlphaFoldDB" id="A0A8J6FQB5"/>
<evidence type="ECO:0000313" key="2">
    <source>
        <dbReference type="Proteomes" id="UP000770717"/>
    </source>
</evidence>